<evidence type="ECO:0000256" key="1">
    <source>
        <dbReference type="ARBA" id="ARBA00011073"/>
    </source>
</evidence>
<dbReference type="Gene3D" id="3.40.50.200">
    <property type="entry name" value="Peptidase S8/S53 domain"/>
    <property type="match status" value="1"/>
</dbReference>
<dbReference type="PANTHER" id="PTHR43806">
    <property type="entry name" value="PEPTIDASE S8"/>
    <property type="match status" value="1"/>
</dbReference>
<evidence type="ECO:0000313" key="7">
    <source>
        <dbReference type="EMBL" id="OYX36195.1"/>
    </source>
</evidence>
<dbReference type="Pfam" id="PF00082">
    <property type="entry name" value="Peptidase_S8"/>
    <property type="match status" value="1"/>
</dbReference>
<proteinExistence type="inferred from homology"/>
<dbReference type="InterPro" id="IPR050131">
    <property type="entry name" value="Peptidase_S8_subtilisin-like"/>
</dbReference>
<keyword evidence="3 5" id="KW-0378">Hydrolase</keyword>
<evidence type="ECO:0000259" key="6">
    <source>
        <dbReference type="Pfam" id="PF00082"/>
    </source>
</evidence>
<feature type="active site" description="Charge relay system" evidence="5">
    <location>
        <position position="213"/>
    </location>
</feature>
<accession>A0A258FUI9</accession>
<evidence type="ECO:0000313" key="8">
    <source>
        <dbReference type="Proteomes" id="UP000215595"/>
    </source>
</evidence>
<dbReference type="EMBL" id="NCEB01000001">
    <property type="protein sequence ID" value="OYX36195.1"/>
    <property type="molecule type" value="Genomic_DNA"/>
</dbReference>
<sequence length="428" mass="42934">MAGWAAALCFAASNPVEAQIGLPQTPGLPSLPSGLGDRLPLAGRTAPLAQQAVDRALQVPSRLTGLVRRSRGALEVDANGWPVVAAEIIVVDMPDRARAEALRAGFRVVREERLEALDLTTLVLAPPRRLSLERAVERLKALDPGAEVALNHIHTPAGLEADAAASGAVAPPGPQASGASLGLIDTGVDVAHPALTGSITQRGFAGPPRVGAHGTAVASLMVGRNGAFSGGDPGGDLLVADIYGGRTTGGSSTGLAQALAWMVEQRVRVVNVSLVGPRNALVERAVARAQARGVTLVAAAGNDGPAAPPLYPAAYAGVVGVIAVNGRNHALPESGRGPQVDFAAPGADMAAAGPAGGWTSVRGSSFAAPLVAGLLARRGGRAGAVEALARSAADLGARGRDPVYGHGLVAADLRVAPGTIGARGRLAR</sequence>
<dbReference type="GO" id="GO:0006508">
    <property type="term" value="P:proteolysis"/>
    <property type="evidence" value="ECO:0007669"/>
    <property type="project" value="UniProtKB-KW"/>
</dbReference>
<dbReference type="InterPro" id="IPR000209">
    <property type="entry name" value="Peptidase_S8/S53_dom"/>
</dbReference>
<dbReference type="AlphaFoldDB" id="A0A258FUI9"/>
<feature type="active site" description="Charge relay system" evidence="5">
    <location>
        <position position="365"/>
    </location>
</feature>
<evidence type="ECO:0000256" key="5">
    <source>
        <dbReference type="PROSITE-ProRule" id="PRU01240"/>
    </source>
</evidence>
<dbReference type="CDD" id="cd05561">
    <property type="entry name" value="Peptidases_S8_4"/>
    <property type="match status" value="1"/>
</dbReference>
<gene>
    <name evidence="7" type="ORF">B7Z01_00690</name>
</gene>
<dbReference type="PRINTS" id="PR00723">
    <property type="entry name" value="SUBTILISIN"/>
</dbReference>
<dbReference type="PROSITE" id="PS51892">
    <property type="entry name" value="SUBTILASE"/>
    <property type="match status" value="1"/>
</dbReference>
<feature type="active site" description="Charge relay system" evidence="5">
    <location>
        <position position="185"/>
    </location>
</feature>
<dbReference type="GO" id="GO:0004252">
    <property type="term" value="F:serine-type endopeptidase activity"/>
    <property type="evidence" value="ECO:0007669"/>
    <property type="project" value="UniProtKB-UniRule"/>
</dbReference>
<comment type="similarity">
    <text evidence="1 5">Belongs to the peptidase S8 family.</text>
</comment>
<evidence type="ECO:0000256" key="3">
    <source>
        <dbReference type="ARBA" id="ARBA00022801"/>
    </source>
</evidence>
<dbReference type="Proteomes" id="UP000215595">
    <property type="component" value="Unassembled WGS sequence"/>
</dbReference>
<evidence type="ECO:0000256" key="4">
    <source>
        <dbReference type="ARBA" id="ARBA00022825"/>
    </source>
</evidence>
<comment type="caution">
    <text evidence="7">The sequence shown here is derived from an EMBL/GenBank/DDBJ whole genome shotgun (WGS) entry which is preliminary data.</text>
</comment>
<keyword evidence="4 5" id="KW-0720">Serine protease</keyword>
<name>A0A258FUI9_9CAUL</name>
<dbReference type="PANTHER" id="PTHR43806:SF11">
    <property type="entry name" value="CEREVISIN-RELATED"/>
    <property type="match status" value="1"/>
</dbReference>
<dbReference type="InterPro" id="IPR036852">
    <property type="entry name" value="Peptidase_S8/S53_dom_sf"/>
</dbReference>
<reference evidence="7 8" key="1">
    <citation type="submission" date="2017-03" db="EMBL/GenBank/DDBJ databases">
        <title>Lifting the veil on microbial sulfur biogeochemistry in mining wastewaters.</title>
        <authorList>
            <person name="Kantor R.S."/>
            <person name="Colenbrander Nelson T."/>
            <person name="Marshall S."/>
            <person name="Bennett D."/>
            <person name="Apte S."/>
            <person name="Camacho D."/>
            <person name="Thomas B.C."/>
            <person name="Warren L.A."/>
            <person name="Banfield J.F."/>
        </authorList>
    </citation>
    <scope>NUCLEOTIDE SEQUENCE [LARGE SCALE GENOMIC DNA]</scope>
    <source>
        <strain evidence="7">32-69-9</strain>
    </source>
</reference>
<organism evidence="7 8">
    <name type="scientific">Brevundimonas subvibrioides</name>
    <dbReference type="NCBI Taxonomy" id="74313"/>
    <lineage>
        <taxon>Bacteria</taxon>
        <taxon>Pseudomonadati</taxon>
        <taxon>Pseudomonadota</taxon>
        <taxon>Alphaproteobacteria</taxon>
        <taxon>Caulobacterales</taxon>
        <taxon>Caulobacteraceae</taxon>
        <taxon>Brevundimonas</taxon>
    </lineage>
</organism>
<protein>
    <submittedName>
        <fullName evidence="7">Peptidase S8</fullName>
    </submittedName>
</protein>
<dbReference type="SUPFAM" id="SSF52743">
    <property type="entry name" value="Subtilisin-like"/>
    <property type="match status" value="1"/>
</dbReference>
<feature type="domain" description="Peptidase S8/S53" evidence="6">
    <location>
        <begin position="177"/>
        <end position="377"/>
    </location>
</feature>
<dbReference type="InterPro" id="IPR015500">
    <property type="entry name" value="Peptidase_S8_subtilisin-rel"/>
</dbReference>
<evidence type="ECO:0000256" key="2">
    <source>
        <dbReference type="ARBA" id="ARBA00022670"/>
    </source>
</evidence>
<keyword evidence="2 5" id="KW-0645">Protease</keyword>